<dbReference type="AlphaFoldDB" id="A0A2N3Y7A2"/>
<feature type="domain" description="TadE-like" evidence="2">
    <location>
        <begin position="10"/>
        <end position="52"/>
    </location>
</feature>
<keyword evidence="4" id="KW-1185">Reference proteome</keyword>
<keyword evidence="1" id="KW-0812">Transmembrane</keyword>
<organism evidence="3 4">
    <name type="scientific">Saccharopolyspora spinosa</name>
    <dbReference type="NCBI Taxonomy" id="60894"/>
    <lineage>
        <taxon>Bacteria</taxon>
        <taxon>Bacillati</taxon>
        <taxon>Actinomycetota</taxon>
        <taxon>Actinomycetes</taxon>
        <taxon>Pseudonocardiales</taxon>
        <taxon>Pseudonocardiaceae</taxon>
        <taxon>Saccharopolyspora</taxon>
    </lineage>
</organism>
<evidence type="ECO:0000256" key="1">
    <source>
        <dbReference type="SAM" id="Phobius"/>
    </source>
</evidence>
<evidence type="ECO:0000313" key="3">
    <source>
        <dbReference type="EMBL" id="PKW18763.1"/>
    </source>
</evidence>
<dbReference type="Proteomes" id="UP000233786">
    <property type="component" value="Unassembled WGS sequence"/>
</dbReference>
<keyword evidence="1" id="KW-0472">Membrane</keyword>
<dbReference type="OrthoDB" id="4869119at2"/>
<keyword evidence="1" id="KW-1133">Transmembrane helix</keyword>
<dbReference type="InterPro" id="IPR012495">
    <property type="entry name" value="TadE-like_dom"/>
</dbReference>
<dbReference type="RefSeq" id="WP_010310287.1">
    <property type="nucleotide sequence ID" value="NZ_CP061007.1"/>
</dbReference>
<accession>A0A2N3Y7A2</accession>
<dbReference type="STRING" id="994479.GCA_000194155_04912"/>
<gene>
    <name evidence="3" type="ORF">A8926_6891</name>
</gene>
<protein>
    <submittedName>
        <fullName evidence="3">TadE-like protein</fullName>
    </submittedName>
</protein>
<dbReference type="EMBL" id="PJNB01000001">
    <property type="protein sequence ID" value="PKW18763.1"/>
    <property type="molecule type" value="Genomic_DNA"/>
</dbReference>
<sequence length="144" mass="14705">MTLRPFDNKGSASVELAVLTPVVLLVLVLMVAGGRIVTAHTTLEHAATAAARAASLARTPTAAHAAAVGTGTRVLGEQHLSCTDIQHTLDASGFGTRPGQAGVVTIRLRCTVTLSDLTSLPGLPGRVGLDAASSSPVDPYRTRS</sequence>
<dbReference type="Pfam" id="PF07811">
    <property type="entry name" value="TadE"/>
    <property type="match status" value="1"/>
</dbReference>
<evidence type="ECO:0000313" key="4">
    <source>
        <dbReference type="Proteomes" id="UP000233786"/>
    </source>
</evidence>
<reference evidence="3" key="1">
    <citation type="submission" date="2017-12" db="EMBL/GenBank/DDBJ databases">
        <title>Sequencing the genomes of 1000 Actinobacteria strains.</title>
        <authorList>
            <person name="Klenk H.-P."/>
        </authorList>
    </citation>
    <scope>NUCLEOTIDE SEQUENCE [LARGE SCALE GENOMIC DNA]</scope>
    <source>
        <strain evidence="3">DSM 44228</strain>
    </source>
</reference>
<proteinExistence type="predicted"/>
<name>A0A2N3Y7A2_SACSN</name>
<comment type="caution">
    <text evidence="3">The sequence shown here is derived from an EMBL/GenBank/DDBJ whole genome shotgun (WGS) entry which is preliminary data.</text>
</comment>
<feature type="transmembrane region" description="Helical" evidence="1">
    <location>
        <begin position="12"/>
        <end position="32"/>
    </location>
</feature>
<evidence type="ECO:0000259" key="2">
    <source>
        <dbReference type="Pfam" id="PF07811"/>
    </source>
</evidence>